<evidence type="ECO:0000313" key="10">
    <source>
        <dbReference type="Proteomes" id="UP001374535"/>
    </source>
</evidence>
<reference evidence="9 10" key="1">
    <citation type="journal article" date="2023" name="Life. Sci Alliance">
        <title>Evolutionary insights into 3D genome organization and epigenetic landscape of Vigna mungo.</title>
        <authorList>
            <person name="Junaid A."/>
            <person name="Singh B."/>
            <person name="Bhatia S."/>
        </authorList>
    </citation>
    <scope>NUCLEOTIDE SEQUENCE [LARGE SCALE GENOMIC DNA]</scope>
    <source>
        <strain evidence="9">Urdbean</strain>
    </source>
</reference>
<dbReference type="Pfam" id="PF01593">
    <property type="entry name" value="Amino_oxidase"/>
    <property type="match status" value="3"/>
</dbReference>
<evidence type="ECO:0000256" key="5">
    <source>
        <dbReference type="ARBA" id="ARBA00022827"/>
    </source>
</evidence>
<dbReference type="InterPro" id="IPR002937">
    <property type="entry name" value="Amino_oxidase"/>
</dbReference>
<dbReference type="SUPFAM" id="SSF54373">
    <property type="entry name" value="FAD-linked reductases, C-terminal domain"/>
    <property type="match status" value="1"/>
</dbReference>
<accession>A0AAQ3N0A6</accession>
<keyword evidence="5" id="KW-0274">FAD</keyword>
<evidence type="ECO:0000313" key="9">
    <source>
        <dbReference type="EMBL" id="WVZ00311.1"/>
    </source>
</evidence>
<dbReference type="Gene3D" id="3.50.50.60">
    <property type="entry name" value="FAD/NAD(P)-binding domain"/>
    <property type="match status" value="3"/>
</dbReference>
<dbReference type="EMBL" id="CP144693">
    <property type="protein sequence ID" value="WVZ00311.1"/>
    <property type="molecule type" value="Genomic_DNA"/>
</dbReference>
<feature type="domain" description="Amine oxidase" evidence="8">
    <location>
        <begin position="16"/>
        <end position="110"/>
    </location>
</feature>
<evidence type="ECO:0000256" key="6">
    <source>
        <dbReference type="ARBA" id="ARBA00023002"/>
    </source>
</evidence>
<dbReference type="GO" id="GO:0046592">
    <property type="term" value="F:polyamine oxidase activity"/>
    <property type="evidence" value="ECO:0007669"/>
    <property type="project" value="TreeGrafter"/>
</dbReference>
<evidence type="ECO:0000256" key="4">
    <source>
        <dbReference type="ARBA" id="ARBA00022630"/>
    </source>
</evidence>
<organism evidence="9 10">
    <name type="scientific">Vigna mungo</name>
    <name type="common">Black gram</name>
    <name type="synonym">Phaseolus mungo</name>
    <dbReference type="NCBI Taxonomy" id="3915"/>
    <lineage>
        <taxon>Eukaryota</taxon>
        <taxon>Viridiplantae</taxon>
        <taxon>Streptophyta</taxon>
        <taxon>Embryophyta</taxon>
        <taxon>Tracheophyta</taxon>
        <taxon>Spermatophyta</taxon>
        <taxon>Magnoliopsida</taxon>
        <taxon>eudicotyledons</taxon>
        <taxon>Gunneridae</taxon>
        <taxon>Pentapetalae</taxon>
        <taxon>rosids</taxon>
        <taxon>fabids</taxon>
        <taxon>Fabales</taxon>
        <taxon>Fabaceae</taxon>
        <taxon>Papilionoideae</taxon>
        <taxon>50 kb inversion clade</taxon>
        <taxon>NPAAA clade</taxon>
        <taxon>indigoferoid/millettioid clade</taxon>
        <taxon>Phaseoleae</taxon>
        <taxon>Vigna</taxon>
    </lineage>
</organism>
<keyword evidence="6" id="KW-0560">Oxidoreductase</keyword>
<dbReference type="Gene3D" id="3.90.660.10">
    <property type="match status" value="1"/>
</dbReference>
<sequence>MDSPSRSSVIIVGAGISGIAAAKVLAENGVKDVLILEASDRVGGRIRKESFGGVSVELGAGWIAGVGGPLSNPVWELAAKFGIRTCFSDYSNARYNIYDRSGNIIPSGIAADSYNKAVDSAIQNLRNQEEEGGEEEEANHGHGHGDDRINSNRNNNESKRPSTPETPVELAIDFLLHDFEMAEVEPISTYVDFGEREFLVADERGYDYLLFKMAEEFLFTSEGRVLDNRLKLNKVGFRVYLTIAAFFSVTDVHEYAETLGDPLTGKAIPQSLKRSETNGPDLGLLLGQTAQILMRFYCVLDFNFPILFPLTAYDFCGSWSLWSSFYLLVVRELQYSKSGVTVKTEDGCVYEANYVILSVSIGVLQSDLLAFNPPLPKKFFEVSSYVENRGRMIHGNDDPQSHRWWSIKPLAGPSPYMGDSLLLKSFPTSTQDEVVKIYRWKLEAIEKCDVMVYTKIFLKFPYKFWPSGPEKEFFIYAHERRGYYTFWQHMENAYPGSNILVVTLTNGESKRVEAQPDEETLREAMAVLRDMFGSDIPDAIDILVPRWWNNRFQKGSYSNYPIISNHKVFHNIKAPVGRIFFTGEHTSERFNGYVHGGYLSGIDTSKALLEEMKKEKERNSESQTLLLEPLLAFTESLTMSKAETVSNIHKCDIPTQLYLTGNLGMQEAIL</sequence>
<dbReference type="GO" id="GO:0006598">
    <property type="term" value="P:polyamine catabolic process"/>
    <property type="evidence" value="ECO:0007669"/>
    <property type="project" value="TreeGrafter"/>
</dbReference>
<feature type="region of interest" description="Disordered" evidence="7">
    <location>
        <begin position="127"/>
        <end position="165"/>
    </location>
</feature>
<dbReference type="InterPro" id="IPR036188">
    <property type="entry name" value="FAD/NAD-bd_sf"/>
</dbReference>
<feature type="domain" description="Amine oxidase" evidence="8">
    <location>
        <begin position="439"/>
        <end position="608"/>
    </location>
</feature>
<dbReference type="InterPro" id="IPR050281">
    <property type="entry name" value="Flavin_monoamine_oxidase"/>
</dbReference>
<dbReference type="FunFam" id="3.90.660.10:FF:000012">
    <property type="entry name" value="Polyamine oxidase 1"/>
    <property type="match status" value="1"/>
</dbReference>
<comment type="pathway">
    <text evidence="2">Amine and polyamine degradation; spermine degradation.</text>
</comment>
<evidence type="ECO:0000256" key="2">
    <source>
        <dbReference type="ARBA" id="ARBA00004723"/>
    </source>
</evidence>
<dbReference type="Proteomes" id="UP001374535">
    <property type="component" value="Chromosome 8"/>
</dbReference>
<evidence type="ECO:0000256" key="1">
    <source>
        <dbReference type="ARBA" id="ARBA00001974"/>
    </source>
</evidence>
<evidence type="ECO:0000256" key="7">
    <source>
        <dbReference type="SAM" id="MobiDB-lite"/>
    </source>
</evidence>
<dbReference type="AlphaFoldDB" id="A0AAQ3N0A6"/>
<dbReference type="PANTHER" id="PTHR10742">
    <property type="entry name" value="FLAVIN MONOAMINE OXIDASE"/>
    <property type="match status" value="1"/>
</dbReference>
<comment type="cofactor">
    <cofactor evidence="1">
        <name>FAD</name>
        <dbReference type="ChEBI" id="CHEBI:57692"/>
    </cofactor>
</comment>
<name>A0AAQ3N0A6_VIGMU</name>
<dbReference type="SUPFAM" id="SSF51905">
    <property type="entry name" value="FAD/NAD(P)-binding domain"/>
    <property type="match status" value="1"/>
</dbReference>
<keyword evidence="10" id="KW-1185">Reference proteome</keyword>
<dbReference type="PANTHER" id="PTHR10742:SF368">
    <property type="entry name" value="POLYAMINE OXIDASE 1"/>
    <property type="match status" value="1"/>
</dbReference>
<feature type="domain" description="Amine oxidase" evidence="8">
    <location>
        <begin position="330"/>
        <end position="381"/>
    </location>
</feature>
<dbReference type="GO" id="GO:0050660">
    <property type="term" value="F:flavin adenine dinucleotide binding"/>
    <property type="evidence" value="ECO:0007669"/>
    <property type="project" value="UniProtKB-ARBA"/>
</dbReference>
<proteinExistence type="inferred from homology"/>
<comment type="similarity">
    <text evidence="3">Belongs to the flavin monoamine oxidase family.</text>
</comment>
<evidence type="ECO:0000256" key="3">
    <source>
        <dbReference type="ARBA" id="ARBA00005995"/>
    </source>
</evidence>
<keyword evidence="4" id="KW-0285">Flavoprotein</keyword>
<gene>
    <name evidence="9" type="ORF">V8G54_026380</name>
</gene>
<feature type="compositionally biased region" description="Basic and acidic residues" evidence="7">
    <location>
        <begin position="138"/>
        <end position="162"/>
    </location>
</feature>
<protein>
    <recommendedName>
        <fullName evidence="8">Amine oxidase domain-containing protein</fullName>
    </recommendedName>
</protein>
<evidence type="ECO:0000259" key="8">
    <source>
        <dbReference type="Pfam" id="PF01593"/>
    </source>
</evidence>